<keyword evidence="2" id="KW-1185">Reference proteome</keyword>
<sequence>MSKSITLYGIPNCDTVKKARTWLDEQQIGYVFHDFKKQGVSEDDLRRWLKHVPLETLLNRKGTTWRKLTDADKARAEQTDGAIALMRENTSLIKRPVFERGNTVHAGFSADTYAALTA</sequence>
<evidence type="ECO:0000313" key="2">
    <source>
        <dbReference type="Proteomes" id="UP000004277"/>
    </source>
</evidence>
<organism evidence="1 2">
    <name type="scientific">Imbroritus primus</name>
    <dbReference type="NCBI Taxonomy" id="3058603"/>
    <lineage>
        <taxon>Bacteria</taxon>
        <taxon>Pseudomonadati</taxon>
        <taxon>Pseudomonadota</taxon>
        <taxon>Betaproteobacteria</taxon>
        <taxon>Burkholderiales</taxon>
        <taxon>Burkholderiaceae</taxon>
        <taxon>Imbroritus</taxon>
    </lineage>
</organism>
<accession>A0ACD3SRU6</accession>
<name>A0ACD3SRU6_9BURK</name>
<proteinExistence type="predicted"/>
<comment type="caution">
    <text evidence="1">The sequence shown here is derived from an EMBL/GenBank/DDBJ whole genome shotgun (WGS) entry which is preliminary data.</text>
</comment>
<reference evidence="1" key="1">
    <citation type="submission" date="2019-05" db="EMBL/GenBank/DDBJ databases">
        <title>Revised genome assembly of Burkholderiaceae (previously Ralstonia) sp. PBA.</title>
        <authorList>
            <person name="Gan H.M."/>
        </authorList>
    </citation>
    <scope>NUCLEOTIDE SEQUENCE</scope>
    <source>
        <strain evidence="1">PBA</strain>
    </source>
</reference>
<evidence type="ECO:0000313" key="1">
    <source>
        <dbReference type="EMBL" id="TMS58862.1"/>
    </source>
</evidence>
<dbReference type="EMBL" id="AKCV02000015">
    <property type="protein sequence ID" value="TMS58862.1"/>
    <property type="molecule type" value="Genomic_DNA"/>
</dbReference>
<dbReference type="Proteomes" id="UP000004277">
    <property type="component" value="Unassembled WGS sequence"/>
</dbReference>
<protein>
    <submittedName>
        <fullName evidence="1">Arsenate reductase</fullName>
    </submittedName>
</protein>
<gene>
    <name evidence="1" type="ORF">MW7_009185</name>
</gene>